<dbReference type="AlphaFoldDB" id="A0A3B0PD75"/>
<gene>
    <name evidence="1" type="ORF">NCTC10115_01240</name>
</gene>
<dbReference type="Proteomes" id="UP000260136">
    <property type="component" value="Chromosome"/>
</dbReference>
<dbReference type="EMBL" id="LS991952">
    <property type="protein sequence ID" value="SYV95108.1"/>
    <property type="molecule type" value="Genomic_DNA"/>
</dbReference>
<proteinExistence type="predicted"/>
<evidence type="ECO:0000313" key="2">
    <source>
        <dbReference type="Proteomes" id="UP000260136"/>
    </source>
</evidence>
<feature type="non-terminal residue" evidence="1">
    <location>
        <position position="85"/>
    </location>
</feature>
<evidence type="ECO:0000313" key="1">
    <source>
        <dbReference type="EMBL" id="SYV95108.1"/>
    </source>
</evidence>
<sequence length="85" mass="9834">MTTFLIKPENNTKEFTSEFQTREDLESFLNNADNISLSELQDKLNLTFFDKNNVPLNLYTGAVVTLSNPVKFTIASYVMDYKITW</sequence>
<protein>
    <submittedName>
        <fullName evidence="1">Uncharacterized protein</fullName>
    </submittedName>
</protein>
<organism evidence="1 2">
    <name type="scientific">Mycoplasmoides gallisepticum</name>
    <name type="common">Mycoplasma gallisepticum</name>
    <dbReference type="NCBI Taxonomy" id="2096"/>
    <lineage>
        <taxon>Bacteria</taxon>
        <taxon>Bacillati</taxon>
        <taxon>Mycoplasmatota</taxon>
        <taxon>Mycoplasmoidales</taxon>
        <taxon>Mycoplasmoidaceae</taxon>
        <taxon>Mycoplasmoides</taxon>
    </lineage>
</organism>
<accession>A0A3B0PD75</accession>
<reference evidence="2" key="1">
    <citation type="submission" date="2018-06" db="EMBL/GenBank/DDBJ databases">
        <authorList>
            <consortium name="Pathogen Informatics"/>
        </authorList>
    </citation>
    <scope>NUCLEOTIDE SEQUENCE [LARGE SCALE GENOMIC DNA]</scope>
    <source>
        <strain evidence="2">NCTC10115</strain>
    </source>
</reference>
<name>A0A3B0PD75_MYCGL</name>